<dbReference type="InterPro" id="IPR037523">
    <property type="entry name" value="VOC_core"/>
</dbReference>
<proteinExistence type="predicted"/>
<dbReference type="PANTHER" id="PTHR34109">
    <property type="entry name" value="BNAUNNG04460D PROTEIN-RELATED"/>
    <property type="match status" value="1"/>
</dbReference>
<organism evidence="2 3">
    <name type="scientific">Paractinoplanes toevensis</name>
    <dbReference type="NCBI Taxonomy" id="571911"/>
    <lineage>
        <taxon>Bacteria</taxon>
        <taxon>Bacillati</taxon>
        <taxon>Actinomycetota</taxon>
        <taxon>Actinomycetes</taxon>
        <taxon>Micromonosporales</taxon>
        <taxon>Micromonosporaceae</taxon>
        <taxon>Paractinoplanes</taxon>
    </lineage>
</organism>
<dbReference type="SUPFAM" id="SSF54593">
    <property type="entry name" value="Glyoxalase/Bleomycin resistance protein/Dihydroxybiphenyl dioxygenase"/>
    <property type="match status" value="1"/>
</dbReference>
<feature type="domain" description="VOC" evidence="1">
    <location>
        <begin position="5"/>
        <end position="122"/>
    </location>
</feature>
<dbReference type="EMBL" id="BOQN01000080">
    <property type="protein sequence ID" value="GIM94372.1"/>
    <property type="molecule type" value="Genomic_DNA"/>
</dbReference>
<dbReference type="InterPro" id="IPR029068">
    <property type="entry name" value="Glyas_Bleomycin-R_OHBP_Dase"/>
</dbReference>
<dbReference type="RefSeq" id="WP_213010157.1">
    <property type="nucleotide sequence ID" value="NZ_BOQN01000080.1"/>
</dbReference>
<sequence>MENTGYTTVAPWIVTPDTGQLLDFIATVFDGVERGRVPLEDGTIGHAEIQVGDTVLLAFDRRPDWPAMPSLLRIFVSDADATIERAVAAGARVVTTPATHAFGQRGGRVRDPFGNIWWISAIVEDVPPEEGMRRLAEPHYAEAMRDAQETLDRELTDHPLTG</sequence>
<name>A0A919TFG1_9ACTN</name>
<dbReference type="PANTHER" id="PTHR34109:SF1">
    <property type="entry name" value="VOC DOMAIN-CONTAINING PROTEIN"/>
    <property type="match status" value="1"/>
</dbReference>
<protein>
    <submittedName>
        <fullName evidence="2">Glyoxalase</fullName>
    </submittedName>
</protein>
<dbReference type="InterPro" id="IPR004360">
    <property type="entry name" value="Glyas_Fos-R_dOase_dom"/>
</dbReference>
<dbReference type="Gene3D" id="3.30.720.110">
    <property type="match status" value="1"/>
</dbReference>
<accession>A0A919TFG1</accession>
<gene>
    <name evidence="2" type="ORF">Ato02nite_061650</name>
</gene>
<evidence type="ECO:0000259" key="1">
    <source>
        <dbReference type="PROSITE" id="PS51819"/>
    </source>
</evidence>
<comment type="caution">
    <text evidence="2">The sequence shown here is derived from an EMBL/GenBank/DDBJ whole genome shotgun (WGS) entry which is preliminary data.</text>
</comment>
<dbReference type="Gene3D" id="3.30.720.120">
    <property type="match status" value="1"/>
</dbReference>
<dbReference type="Pfam" id="PF00903">
    <property type="entry name" value="Glyoxalase"/>
    <property type="match status" value="1"/>
</dbReference>
<dbReference type="Proteomes" id="UP000677082">
    <property type="component" value="Unassembled WGS sequence"/>
</dbReference>
<dbReference type="AlphaFoldDB" id="A0A919TFG1"/>
<dbReference type="PROSITE" id="PS51819">
    <property type="entry name" value="VOC"/>
    <property type="match status" value="1"/>
</dbReference>
<dbReference type="CDD" id="cd07246">
    <property type="entry name" value="VOC_like"/>
    <property type="match status" value="1"/>
</dbReference>
<keyword evidence="3" id="KW-1185">Reference proteome</keyword>
<reference evidence="2 3" key="1">
    <citation type="submission" date="2021-03" db="EMBL/GenBank/DDBJ databases">
        <title>Whole genome shotgun sequence of Actinoplanes toevensis NBRC 105298.</title>
        <authorList>
            <person name="Komaki H."/>
            <person name="Tamura T."/>
        </authorList>
    </citation>
    <scope>NUCLEOTIDE SEQUENCE [LARGE SCALE GENOMIC DNA]</scope>
    <source>
        <strain evidence="2 3">NBRC 105298</strain>
    </source>
</reference>
<evidence type="ECO:0000313" key="2">
    <source>
        <dbReference type="EMBL" id="GIM94372.1"/>
    </source>
</evidence>
<evidence type="ECO:0000313" key="3">
    <source>
        <dbReference type="Proteomes" id="UP000677082"/>
    </source>
</evidence>